<evidence type="ECO:0000256" key="1">
    <source>
        <dbReference type="ARBA" id="ARBA00022729"/>
    </source>
</evidence>
<accession>A0A951PLR3</accession>
<keyword evidence="1" id="KW-0732">Signal</keyword>
<dbReference type="InterPro" id="IPR050955">
    <property type="entry name" value="Plant_Biomass_Hydrol_Est"/>
</dbReference>
<dbReference type="PROSITE" id="PS51257">
    <property type="entry name" value="PROKAR_LIPOPROTEIN"/>
    <property type="match status" value="1"/>
</dbReference>
<dbReference type="PANTHER" id="PTHR43037">
    <property type="entry name" value="UNNAMED PRODUCT-RELATED"/>
    <property type="match status" value="1"/>
</dbReference>
<reference evidence="4" key="2">
    <citation type="journal article" date="2022" name="Microbiol. Resour. Announc.">
        <title>Metagenome Sequencing to Explore Phylogenomics of Terrestrial Cyanobacteria.</title>
        <authorList>
            <person name="Ward R.D."/>
            <person name="Stajich J.E."/>
            <person name="Johansen J.R."/>
            <person name="Huntemann M."/>
            <person name="Clum A."/>
            <person name="Foster B."/>
            <person name="Foster B."/>
            <person name="Roux S."/>
            <person name="Palaniappan K."/>
            <person name="Varghese N."/>
            <person name="Mukherjee S."/>
            <person name="Reddy T.B.K."/>
            <person name="Daum C."/>
            <person name="Copeland A."/>
            <person name="Chen I.A."/>
            <person name="Ivanova N.N."/>
            <person name="Kyrpides N.C."/>
            <person name="Shapiro N."/>
            <person name="Eloe-Fadrosh E.A."/>
            <person name="Pietrasiak N."/>
        </authorList>
    </citation>
    <scope>NUCLEOTIDE SEQUENCE</scope>
    <source>
        <strain evidence="4">CPER-KK1</strain>
    </source>
</reference>
<feature type="compositionally biased region" description="Polar residues" evidence="3">
    <location>
        <begin position="38"/>
        <end position="53"/>
    </location>
</feature>
<feature type="region of interest" description="Disordered" evidence="3">
    <location>
        <begin position="35"/>
        <end position="69"/>
    </location>
</feature>
<keyword evidence="2" id="KW-0378">Hydrolase</keyword>
<gene>
    <name evidence="4" type="ORF">KME25_12670</name>
</gene>
<dbReference type="GO" id="GO:0016787">
    <property type="term" value="F:hydrolase activity"/>
    <property type="evidence" value="ECO:0007669"/>
    <property type="project" value="UniProtKB-KW"/>
</dbReference>
<dbReference type="SUPFAM" id="SSF53474">
    <property type="entry name" value="alpha/beta-Hydrolases"/>
    <property type="match status" value="1"/>
</dbReference>
<proteinExistence type="predicted"/>
<dbReference type="Gene3D" id="3.40.50.1820">
    <property type="entry name" value="alpha/beta hydrolase"/>
    <property type="match status" value="1"/>
</dbReference>
<protein>
    <submittedName>
        <fullName evidence="4">Phospholipase</fullName>
    </submittedName>
</protein>
<dbReference type="Proteomes" id="UP000753908">
    <property type="component" value="Unassembled WGS sequence"/>
</dbReference>
<organism evidence="4 5">
    <name type="scientific">Symplocastrum torsivum CPER-KK1</name>
    <dbReference type="NCBI Taxonomy" id="450513"/>
    <lineage>
        <taxon>Bacteria</taxon>
        <taxon>Bacillati</taxon>
        <taxon>Cyanobacteriota</taxon>
        <taxon>Cyanophyceae</taxon>
        <taxon>Oscillatoriophycideae</taxon>
        <taxon>Oscillatoriales</taxon>
        <taxon>Microcoleaceae</taxon>
        <taxon>Symplocastrum</taxon>
    </lineage>
</organism>
<evidence type="ECO:0000256" key="3">
    <source>
        <dbReference type="SAM" id="MobiDB-lite"/>
    </source>
</evidence>
<dbReference type="Pfam" id="PF00756">
    <property type="entry name" value="Esterase"/>
    <property type="match status" value="1"/>
</dbReference>
<reference evidence="4" key="1">
    <citation type="submission" date="2021-05" db="EMBL/GenBank/DDBJ databases">
        <authorList>
            <person name="Pietrasiak N."/>
            <person name="Ward R."/>
            <person name="Stajich J.E."/>
            <person name="Kurbessoian T."/>
        </authorList>
    </citation>
    <scope>NUCLEOTIDE SEQUENCE</scope>
    <source>
        <strain evidence="4">CPER-KK1</strain>
    </source>
</reference>
<dbReference type="EMBL" id="JAHHIF010000014">
    <property type="protein sequence ID" value="MBW4545282.1"/>
    <property type="molecule type" value="Genomic_DNA"/>
</dbReference>
<sequence length="276" mass="29745">MDRAIASLMGRRRLLSIWVVGISAGISAACATERRSRSASMTTNKQQKQSRQAAENGRLLARVTPPTETGSLGLQPLGLSAKRDGFIYVPKGYQASRPAPLVLMLHGAGGDAEGGLVPFRQLADAAGLILLAPDSRRQTWDVIYGQYGPDIAFIDQALTQTFSRYAVDPTRLAVEGFSDGASYALSIGITNGDLFSHVIAFSPGFMVPAGQEGSPRLFISHGTHDSVLPIERCSRKIVPQVQRAGYDVLYREFNGPHTVPPTIADDALDWFMAEGK</sequence>
<evidence type="ECO:0000313" key="5">
    <source>
        <dbReference type="Proteomes" id="UP000753908"/>
    </source>
</evidence>
<comment type="caution">
    <text evidence="4">The sequence shown here is derived from an EMBL/GenBank/DDBJ whole genome shotgun (WGS) entry which is preliminary data.</text>
</comment>
<dbReference type="AlphaFoldDB" id="A0A951PLR3"/>
<evidence type="ECO:0000313" key="4">
    <source>
        <dbReference type="EMBL" id="MBW4545282.1"/>
    </source>
</evidence>
<dbReference type="PANTHER" id="PTHR43037:SF5">
    <property type="entry name" value="FERULOYL ESTERASE"/>
    <property type="match status" value="1"/>
</dbReference>
<name>A0A951PLR3_9CYAN</name>
<evidence type="ECO:0000256" key="2">
    <source>
        <dbReference type="ARBA" id="ARBA00022801"/>
    </source>
</evidence>
<dbReference type="InterPro" id="IPR029058">
    <property type="entry name" value="AB_hydrolase_fold"/>
</dbReference>
<dbReference type="InterPro" id="IPR000801">
    <property type="entry name" value="Esterase-like"/>
</dbReference>